<comment type="similarity">
    <text evidence="3">Belongs to the major facilitator superfamily. TCR/Tet family.</text>
</comment>
<keyword evidence="6 8" id="KW-1133">Transmembrane helix</keyword>
<dbReference type="OrthoDB" id="9764259at2"/>
<feature type="transmembrane region" description="Helical" evidence="8">
    <location>
        <begin position="142"/>
        <end position="165"/>
    </location>
</feature>
<feature type="transmembrane region" description="Helical" evidence="8">
    <location>
        <begin position="171"/>
        <end position="191"/>
    </location>
</feature>
<dbReference type="GO" id="GO:0022857">
    <property type="term" value="F:transmembrane transporter activity"/>
    <property type="evidence" value="ECO:0007669"/>
    <property type="project" value="InterPro"/>
</dbReference>
<evidence type="ECO:0000313" key="11">
    <source>
        <dbReference type="Proteomes" id="UP000265431"/>
    </source>
</evidence>
<dbReference type="EMBL" id="QWGB01000005">
    <property type="protein sequence ID" value="RIJ23515.1"/>
    <property type="molecule type" value="Genomic_DNA"/>
</dbReference>
<keyword evidence="4" id="KW-0813">Transport</keyword>
<feature type="transmembrane region" description="Helical" evidence="8">
    <location>
        <begin position="109"/>
        <end position="130"/>
    </location>
</feature>
<feature type="transmembrane region" description="Helical" evidence="8">
    <location>
        <begin position="52"/>
        <end position="73"/>
    </location>
</feature>
<keyword evidence="7 8" id="KW-0472">Membrane</keyword>
<feature type="transmembrane region" description="Helical" evidence="8">
    <location>
        <begin position="14"/>
        <end position="40"/>
    </location>
</feature>
<evidence type="ECO:0000256" key="4">
    <source>
        <dbReference type="ARBA" id="ARBA00022448"/>
    </source>
</evidence>
<feature type="transmembrane region" description="Helical" evidence="8">
    <location>
        <begin position="380"/>
        <end position="403"/>
    </location>
</feature>
<dbReference type="CDD" id="cd17388">
    <property type="entry name" value="MFS_TetA"/>
    <property type="match status" value="1"/>
</dbReference>
<dbReference type="InterPro" id="IPR001958">
    <property type="entry name" value="Tet-R_TetA/multi-R_MdtG-like"/>
</dbReference>
<feature type="transmembrane region" description="Helical" evidence="8">
    <location>
        <begin position="85"/>
        <end position="103"/>
    </location>
</feature>
<reference evidence="10 11" key="1">
    <citation type="submission" date="2018-08" db="EMBL/GenBank/DDBJ databases">
        <title>Henriciella mobilis sp. nov., isolated from seawater.</title>
        <authorList>
            <person name="Cheng H."/>
            <person name="Wu Y.-H."/>
            <person name="Xu X.-W."/>
            <person name="Guo L.-L."/>
        </authorList>
    </citation>
    <scope>NUCLEOTIDE SEQUENCE [LARGE SCALE GENOMIC DNA]</scope>
    <source>
        <strain evidence="10 11">CCUG66934</strain>
    </source>
</reference>
<dbReference type="Proteomes" id="UP000265431">
    <property type="component" value="Unassembled WGS sequence"/>
</dbReference>
<evidence type="ECO:0000256" key="8">
    <source>
        <dbReference type="SAM" id="Phobius"/>
    </source>
</evidence>
<dbReference type="InterPro" id="IPR036259">
    <property type="entry name" value="MFS_trans_sf"/>
</dbReference>
<comment type="caution">
    <text evidence="10">The sequence shown here is derived from an EMBL/GenBank/DDBJ whole genome shotgun (WGS) entry which is preliminary data.</text>
</comment>
<dbReference type="PROSITE" id="PS50850">
    <property type="entry name" value="MFS"/>
    <property type="match status" value="1"/>
</dbReference>
<evidence type="ECO:0000256" key="6">
    <source>
        <dbReference type="ARBA" id="ARBA00022989"/>
    </source>
</evidence>
<proteinExistence type="inferred from homology"/>
<dbReference type="SUPFAM" id="SSF103473">
    <property type="entry name" value="MFS general substrate transporter"/>
    <property type="match status" value="1"/>
</dbReference>
<sequence length="423" mass="44836">MSEAPATRKHGKNAFLFVIVCVAMDMIGFGIIIPVMPSLLEELTGNPASETIVIGGYLMATYGILNFVAMPTIGNLSDRYGRRPVMLVSIATLGMDFIIMGFADSVWLLFIGRALTGISSATFSTANAYIADVTEPEERGKAFGMIGAAFGIGFILGPAIGGLLGSIDTRLPFFGAAALSIANFLYGFFVLPESLAKEDRRAFDVKRANPFGAVKHFSKIPKVGWFIVAFGIFQFAHSVFPSTWNFYSDIRYDWSETQIGLSLAAVGLGSAVTQVLLIGPAIKRFGPVRTALGGIAVIVLALGLFAGAVQGWMIYAIIPLSALGGVFGPSINQIMSGLTPRNAQGELQGATASLNAFSIIFAPLLMTQTLHAFSAPDAPVYFPGAAFLLASMLTALCLIPFMLGVRANRQAVSEIGQDETVSS</sequence>
<protein>
    <submittedName>
        <fullName evidence="10">MFS transporter</fullName>
    </submittedName>
</protein>
<evidence type="ECO:0000313" key="10">
    <source>
        <dbReference type="EMBL" id="RIJ23515.1"/>
    </source>
</evidence>
<evidence type="ECO:0000256" key="2">
    <source>
        <dbReference type="ARBA" id="ARBA00004141"/>
    </source>
</evidence>
<evidence type="ECO:0000256" key="3">
    <source>
        <dbReference type="ARBA" id="ARBA00007520"/>
    </source>
</evidence>
<dbReference type="InterPro" id="IPR005829">
    <property type="entry name" value="Sugar_transporter_CS"/>
</dbReference>
<feature type="transmembrane region" description="Helical" evidence="8">
    <location>
        <begin position="290"/>
        <end position="306"/>
    </location>
</feature>
<dbReference type="InterPro" id="IPR011701">
    <property type="entry name" value="MFS"/>
</dbReference>
<dbReference type="PANTHER" id="PTHR23504:SF15">
    <property type="entry name" value="MAJOR FACILITATOR SUPERFAMILY (MFS) PROFILE DOMAIN-CONTAINING PROTEIN"/>
    <property type="match status" value="1"/>
</dbReference>
<dbReference type="PRINTS" id="PR01035">
    <property type="entry name" value="TCRTETA"/>
</dbReference>
<dbReference type="PANTHER" id="PTHR23504">
    <property type="entry name" value="MAJOR FACILITATOR SUPERFAMILY DOMAIN-CONTAINING PROTEIN 10"/>
    <property type="match status" value="1"/>
</dbReference>
<keyword evidence="5 8" id="KW-0812">Transmembrane</keyword>
<dbReference type="RefSeq" id="WP_119378704.1">
    <property type="nucleotide sequence ID" value="NZ_QWGB01000005.1"/>
</dbReference>
<evidence type="ECO:0000256" key="1">
    <source>
        <dbReference type="ARBA" id="ARBA00003279"/>
    </source>
</evidence>
<dbReference type="Gene3D" id="1.20.1250.20">
    <property type="entry name" value="MFS general substrate transporter like domains"/>
    <property type="match status" value="1"/>
</dbReference>
<evidence type="ECO:0000256" key="7">
    <source>
        <dbReference type="ARBA" id="ARBA00023136"/>
    </source>
</evidence>
<feature type="transmembrane region" description="Helical" evidence="8">
    <location>
        <begin position="223"/>
        <end position="247"/>
    </location>
</feature>
<dbReference type="AlphaFoldDB" id="A0A399QZF5"/>
<name>A0A399QZF5_9PROT</name>
<evidence type="ECO:0000256" key="5">
    <source>
        <dbReference type="ARBA" id="ARBA00022692"/>
    </source>
</evidence>
<feature type="transmembrane region" description="Helical" evidence="8">
    <location>
        <begin position="259"/>
        <end position="278"/>
    </location>
</feature>
<feature type="domain" description="Major facilitator superfamily (MFS) profile" evidence="9">
    <location>
        <begin position="14"/>
        <end position="409"/>
    </location>
</feature>
<evidence type="ECO:0000259" key="9">
    <source>
        <dbReference type="PROSITE" id="PS50850"/>
    </source>
</evidence>
<organism evidence="10 11">
    <name type="scientific">Henriciella barbarensis</name>
    <dbReference type="NCBI Taxonomy" id="86342"/>
    <lineage>
        <taxon>Bacteria</taxon>
        <taxon>Pseudomonadati</taxon>
        <taxon>Pseudomonadota</taxon>
        <taxon>Alphaproteobacteria</taxon>
        <taxon>Hyphomonadales</taxon>
        <taxon>Hyphomonadaceae</taxon>
        <taxon>Henriciella</taxon>
    </lineage>
</organism>
<keyword evidence="11" id="KW-1185">Reference proteome</keyword>
<dbReference type="PROSITE" id="PS00216">
    <property type="entry name" value="SUGAR_TRANSPORT_1"/>
    <property type="match status" value="1"/>
</dbReference>
<dbReference type="InterPro" id="IPR020846">
    <property type="entry name" value="MFS_dom"/>
</dbReference>
<feature type="transmembrane region" description="Helical" evidence="8">
    <location>
        <begin position="312"/>
        <end position="331"/>
    </location>
</feature>
<gene>
    <name evidence="10" type="ORF">D1224_04435</name>
</gene>
<comment type="subcellular location">
    <subcellularLocation>
        <location evidence="2">Membrane</location>
        <topology evidence="2">Multi-pass membrane protein</topology>
    </subcellularLocation>
</comment>
<comment type="function">
    <text evidence="1">Resistance to tetracycline by an active tetracycline efflux. This is an energy-dependent process that decreases the accumulation of the antibiotic in whole cells. This protein functions as a metal-tetracycline/H(+) antiporter.</text>
</comment>
<feature type="transmembrane region" description="Helical" evidence="8">
    <location>
        <begin position="352"/>
        <end position="374"/>
    </location>
</feature>
<dbReference type="Pfam" id="PF07690">
    <property type="entry name" value="MFS_1"/>
    <property type="match status" value="2"/>
</dbReference>
<dbReference type="GO" id="GO:0016020">
    <property type="term" value="C:membrane"/>
    <property type="evidence" value="ECO:0007669"/>
    <property type="project" value="UniProtKB-SubCell"/>
</dbReference>
<accession>A0A399QZF5</accession>